<keyword evidence="5" id="KW-0804">Transcription</keyword>
<evidence type="ECO:0000313" key="10">
    <source>
        <dbReference type="Proteomes" id="UP001303889"/>
    </source>
</evidence>
<keyword evidence="3" id="KW-0805">Transcription regulation</keyword>
<dbReference type="Pfam" id="PF11951">
    <property type="entry name" value="Fungal_trans_2"/>
    <property type="match status" value="1"/>
</dbReference>
<dbReference type="PANTHER" id="PTHR37534">
    <property type="entry name" value="TRANSCRIPTIONAL ACTIVATOR PROTEIN UGA3"/>
    <property type="match status" value="1"/>
</dbReference>
<dbReference type="GO" id="GO:0008270">
    <property type="term" value="F:zinc ion binding"/>
    <property type="evidence" value="ECO:0007669"/>
    <property type="project" value="InterPro"/>
</dbReference>
<feature type="domain" description="Zn(2)-C6 fungal-type" evidence="8">
    <location>
        <begin position="99"/>
        <end position="129"/>
    </location>
</feature>
<keyword evidence="10" id="KW-1185">Reference proteome</keyword>
<evidence type="ECO:0000256" key="6">
    <source>
        <dbReference type="ARBA" id="ARBA00023242"/>
    </source>
</evidence>
<evidence type="ECO:0000259" key="8">
    <source>
        <dbReference type="PROSITE" id="PS50048"/>
    </source>
</evidence>
<dbReference type="GO" id="GO:0000981">
    <property type="term" value="F:DNA-binding transcription factor activity, RNA polymerase II-specific"/>
    <property type="evidence" value="ECO:0007669"/>
    <property type="project" value="InterPro"/>
</dbReference>
<evidence type="ECO:0000256" key="1">
    <source>
        <dbReference type="ARBA" id="ARBA00004123"/>
    </source>
</evidence>
<accession>A0AAN6MUN8</accession>
<dbReference type="PROSITE" id="PS00463">
    <property type="entry name" value="ZN2_CY6_FUNGAL_1"/>
    <property type="match status" value="1"/>
</dbReference>
<comment type="caution">
    <text evidence="9">The sequence shown here is derived from an EMBL/GenBank/DDBJ whole genome shotgun (WGS) entry which is preliminary data.</text>
</comment>
<reference evidence="9" key="2">
    <citation type="submission" date="2023-05" db="EMBL/GenBank/DDBJ databases">
        <authorList>
            <consortium name="Lawrence Berkeley National Laboratory"/>
            <person name="Steindorff A."/>
            <person name="Hensen N."/>
            <person name="Bonometti L."/>
            <person name="Westerberg I."/>
            <person name="Brannstrom I.O."/>
            <person name="Guillou S."/>
            <person name="Cros-Aarteil S."/>
            <person name="Calhoun S."/>
            <person name="Haridas S."/>
            <person name="Kuo A."/>
            <person name="Mondo S."/>
            <person name="Pangilinan J."/>
            <person name="Riley R."/>
            <person name="Labutti K."/>
            <person name="Andreopoulos B."/>
            <person name="Lipzen A."/>
            <person name="Chen C."/>
            <person name="Yanf M."/>
            <person name="Daum C."/>
            <person name="Ng V."/>
            <person name="Clum A."/>
            <person name="Ohm R."/>
            <person name="Martin F."/>
            <person name="Silar P."/>
            <person name="Natvig D."/>
            <person name="Lalanne C."/>
            <person name="Gautier V."/>
            <person name="Ament-Velasquez S.L."/>
            <person name="Kruys A."/>
            <person name="Hutchinson M.I."/>
            <person name="Powell A.J."/>
            <person name="Barry K."/>
            <person name="Miller A.N."/>
            <person name="Grigoriev I.V."/>
            <person name="Debuchy R."/>
            <person name="Gladieux P."/>
            <person name="Thoren M.H."/>
            <person name="Johannesson H."/>
        </authorList>
    </citation>
    <scope>NUCLEOTIDE SEQUENCE</scope>
    <source>
        <strain evidence="9">CBS 103.79</strain>
    </source>
</reference>
<dbReference type="GO" id="GO:0045944">
    <property type="term" value="P:positive regulation of transcription by RNA polymerase II"/>
    <property type="evidence" value="ECO:0007669"/>
    <property type="project" value="TreeGrafter"/>
</dbReference>
<evidence type="ECO:0000313" key="9">
    <source>
        <dbReference type="EMBL" id="KAK3906293.1"/>
    </source>
</evidence>
<name>A0AAN6MUN8_9PEZI</name>
<dbReference type="CDD" id="cd00067">
    <property type="entry name" value="GAL4"/>
    <property type="match status" value="1"/>
</dbReference>
<dbReference type="PANTHER" id="PTHR37534:SF10">
    <property type="entry name" value="ZN(II)2CYS6 TRANSCRIPTION FACTOR (EUROFUNG)"/>
    <property type="match status" value="1"/>
</dbReference>
<comment type="subcellular location">
    <subcellularLocation>
        <location evidence="1">Nucleus</location>
    </subcellularLocation>
</comment>
<dbReference type="InterPro" id="IPR036864">
    <property type="entry name" value="Zn2-C6_fun-type_DNA-bd_sf"/>
</dbReference>
<dbReference type="AlphaFoldDB" id="A0AAN6MUN8"/>
<proteinExistence type="predicted"/>
<evidence type="ECO:0000256" key="4">
    <source>
        <dbReference type="ARBA" id="ARBA00023125"/>
    </source>
</evidence>
<dbReference type="SMART" id="SM00066">
    <property type="entry name" value="GAL4"/>
    <property type="match status" value="1"/>
</dbReference>
<evidence type="ECO:0000256" key="3">
    <source>
        <dbReference type="ARBA" id="ARBA00023015"/>
    </source>
</evidence>
<feature type="compositionally biased region" description="Polar residues" evidence="7">
    <location>
        <begin position="226"/>
        <end position="235"/>
    </location>
</feature>
<dbReference type="Gene3D" id="4.10.240.10">
    <property type="entry name" value="Zn(2)-C6 fungal-type DNA-binding domain"/>
    <property type="match status" value="1"/>
</dbReference>
<feature type="compositionally biased region" description="Acidic residues" evidence="7">
    <location>
        <begin position="162"/>
        <end position="171"/>
    </location>
</feature>
<organism evidence="9 10">
    <name type="scientific">Staphylotrichum tortipilum</name>
    <dbReference type="NCBI Taxonomy" id="2831512"/>
    <lineage>
        <taxon>Eukaryota</taxon>
        <taxon>Fungi</taxon>
        <taxon>Dikarya</taxon>
        <taxon>Ascomycota</taxon>
        <taxon>Pezizomycotina</taxon>
        <taxon>Sordariomycetes</taxon>
        <taxon>Sordariomycetidae</taxon>
        <taxon>Sordariales</taxon>
        <taxon>Chaetomiaceae</taxon>
        <taxon>Staphylotrichum</taxon>
    </lineage>
</organism>
<evidence type="ECO:0000256" key="7">
    <source>
        <dbReference type="SAM" id="MobiDB-lite"/>
    </source>
</evidence>
<keyword evidence="4" id="KW-0238">DNA-binding</keyword>
<evidence type="ECO:0000256" key="5">
    <source>
        <dbReference type="ARBA" id="ARBA00023163"/>
    </source>
</evidence>
<feature type="compositionally biased region" description="Polar residues" evidence="7">
    <location>
        <begin position="250"/>
        <end position="260"/>
    </location>
</feature>
<keyword evidence="2" id="KW-0862">Zinc</keyword>
<protein>
    <recommendedName>
        <fullName evidence="8">Zn(2)-C6 fungal-type domain-containing protein</fullName>
    </recommendedName>
</protein>
<dbReference type="SUPFAM" id="SSF57701">
    <property type="entry name" value="Zn2/Cys6 DNA-binding domain"/>
    <property type="match status" value="1"/>
</dbReference>
<evidence type="ECO:0000256" key="2">
    <source>
        <dbReference type="ARBA" id="ARBA00022833"/>
    </source>
</evidence>
<dbReference type="EMBL" id="MU855331">
    <property type="protein sequence ID" value="KAK3906293.1"/>
    <property type="molecule type" value="Genomic_DNA"/>
</dbReference>
<feature type="compositionally biased region" description="Polar residues" evidence="7">
    <location>
        <begin position="189"/>
        <end position="210"/>
    </location>
</feature>
<dbReference type="Pfam" id="PF00172">
    <property type="entry name" value="Zn_clus"/>
    <property type="match status" value="1"/>
</dbReference>
<feature type="region of interest" description="Disordered" evidence="7">
    <location>
        <begin position="125"/>
        <end position="260"/>
    </location>
</feature>
<gene>
    <name evidence="9" type="ORF">C8A05DRAFT_11950</name>
</gene>
<sequence>MNDYYHHLLSSMMGVGGQPPNPNQLDGSGQLHQPPQQQQQQQHQQQMPMGGSPLPNPYQTLGYFGFPDPIMFNASKTQRSRRKSAPGLDHIKHRRTRSGCYTCRSRRVKCDETHPICERCRKGKRECIYPEPPPPKGSGGSSAKDSAGASQQGSPASSHGGDDDDDDGDGEQDNRLDPIMDEDEDEPESATSQTSAPSFPLRRSSTTSSFGHAPRGGPLANRRQGSETPSYDGNKSSSPALSAGAAGSAQTPQFPDVSTVTGSASRPDWTFLPHEMQFYLNYLHDNMTHYHYCLVSDADDFFRTVLPGVAVRHEALLYAVVGFAAYHHAMTDPNGGRIHEFLQYYSRSVTQLLDCLKKKEKYSVGTLLAILQLATIEEYLGDWVNLMGHQKAAFEILTQLFTPQTAMQTPIGRVAVAWYSRFDVFIGIMGSFRPSLGREWFAAPAKYYEARAAAEPHRTAWKVEACAARLRLASMDMAVLYAMGAKREVGEEQYAAEHRRLAAAWDEWKAGWDPALTDPAFLVTEFAGGAAAARGAGADSDSMIVDPFAPGALFRPPLFASTVMTCEYHSIAIMHGSQSAGRLTDEERARLTAHAYAILQICESVELWPQSPASSLVILQSCLAIAALFVPRDARHHMWIRRKFALLETMGYISPITMRTRMAELFDDDSCLRWWLPNDEGFSPLLQSVRAIADERNAMAASTQHESLQQIRHVFSRMQLGHDAHDDDHGKGKGPMA</sequence>
<keyword evidence="6" id="KW-0539">Nucleus</keyword>
<dbReference type="Proteomes" id="UP001303889">
    <property type="component" value="Unassembled WGS sequence"/>
</dbReference>
<feature type="compositionally biased region" description="Low complexity" evidence="7">
    <location>
        <begin position="236"/>
        <end position="249"/>
    </location>
</feature>
<feature type="compositionally biased region" description="Low complexity" evidence="7">
    <location>
        <begin position="30"/>
        <end position="46"/>
    </location>
</feature>
<dbReference type="GO" id="GO:0005634">
    <property type="term" value="C:nucleus"/>
    <property type="evidence" value="ECO:0007669"/>
    <property type="project" value="UniProtKB-SubCell"/>
</dbReference>
<dbReference type="InterPro" id="IPR021858">
    <property type="entry name" value="Fun_TF"/>
</dbReference>
<dbReference type="PROSITE" id="PS50048">
    <property type="entry name" value="ZN2_CY6_FUNGAL_2"/>
    <property type="match status" value="1"/>
</dbReference>
<reference evidence="9" key="1">
    <citation type="journal article" date="2023" name="Mol. Phylogenet. Evol.">
        <title>Genome-scale phylogeny and comparative genomics of the fungal order Sordariales.</title>
        <authorList>
            <person name="Hensen N."/>
            <person name="Bonometti L."/>
            <person name="Westerberg I."/>
            <person name="Brannstrom I.O."/>
            <person name="Guillou S."/>
            <person name="Cros-Aarteil S."/>
            <person name="Calhoun S."/>
            <person name="Haridas S."/>
            <person name="Kuo A."/>
            <person name="Mondo S."/>
            <person name="Pangilinan J."/>
            <person name="Riley R."/>
            <person name="LaButti K."/>
            <person name="Andreopoulos B."/>
            <person name="Lipzen A."/>
            <person name="Chen C."/>
            <person name="Yan M."/>
            <person name="Daum C."/>
            <person name="Ng V."/>
            <person name="Clum A."/>
            <person name="Steindorff A."/>
            <person name="Ohm R.A."/>
            <person name="Martin F."/>
            <person name="Silar P."/>
            <person name="Natvig D.O."/>
            <person name="Lalanne C."/>
            <person name="Gautier V."/>
            <person name="Ament-Velasquez S.L."/>
            <person name="Kruys A."/>
            <person name="Hutchinson M.I."/>
            <person name="Powell A.J."/>
            <person name="Barry K."/>
            <person name="Miller A.N."/>
            <person name="Grigoriev I.V."/>
            <person name="Debuchy R."/>
            <person name="Gladieux P."/>
            <person name="Hiltunen Thoren M."/>
            <person name="Johannesson H."/>
        </authorList>
    </citation>
    <scope>NUCLEOTIDE SEQUENCE</scope>
    <source>
        <strain evidence="9">CBS 103.79</strain>
    </source>
</reference>
<feature type="compositionally biased region" description="Low complexity" evidence="7">
    <location>
        <begin position="141"/>
        <end position="159"/>
    </location>
</feature>
<feature type="region of interest" description="Disordered" evidence="7">
    <location>
        <begin position="12"/>
        <end position="59"/>
    </location>
</feature>
<dbReference type="GO" id="GO:0000976">
    <property type="term" value="F:transcription cis-regulatory region binding"/>
    <property type="evidence" value="ECO:0007669"/>
    <property type="project" value="TreeGrafter"/>
</dbReference>
<dbReference type="InterPro" id="IPR001138">
    <property type="entry name" value="Zn2Cys6_DnaBD"/>
</dbReference>
<feature type="compositionally biased region" description="Acidic residues" evidence="7">
    <location>
        <begin position="179"/>
        <end position="188"/>
    </location>
</feature>